<gene>
    <name evidence="1" type="ORF">J2S03_003139</name>
</gene>
<evidence type="ECO:0000313" key="2">
    <source>
        <dbReference type="Proteomes" id="UP001232973"/>
    </source>
</evidence>
<evidence type="ECO:0000313" key="1">
    <source>
        <dbReference type="EMBL" id="MDQ0191270.1"/>
    </source>
</evidence>
<organism evidence="1 2">
    <name type="scientific">Alicyclobacillus cycloheptanicus</name>
    <dbReference type="NCBI Taxonomy" id="1457"/>
    <lineage>
        <taxon>Bacteria</taxon>
        <taxon>Bacillati</taxon>
        <taxon>Bacillota</taxon>
        <taxon>Bacilli</taxon>
        <taxon>Bacillales</taxon>
        <taxon>Alicyclobacillaceae</taxon>
        <taxon>Alicyclobacillus</taxon>
    </lineage>
</organism>
<protein>
    <submittedName>
        <fullName evidence="1">Uncharacterized protein</fullName>
    </submittedName>
</protein>
<reference evidence="1 2" key="1">
    <citation type="submission" date="2023-07" db="EMBL/GenBank/DDBJ databases">
        <title>Genomic Encyclopedia of Type Strains, Phase IV (KMG-IV): sequencing the most valuable type-strain genomes for metagenomic binning, comparative biology and taxonomic classification.</title>
        <authorList>
            <person name="Goeker M."/>
        </authorList>
    </citation>
    <scope>NUCLEOTIDE SEQUENCE [LARGE SCALE GENOMIC DNA]</scope>
    <source>
        <strain evidence="1 2">DSM 4006</strain>
    </source>
</reference>
<proteinExistence type="predicted"/>
<dbReference type="RefSeq" id="WP_274455128.1">
    <property type="nucleotide sequence ID" value="NZ_CP067097.1"/>
</dbReference>
<accession>A0ABT9XMB3</accession>
<comment type="caution">
    <text evidence="1">The sequence shown here is derived from an EMBL/GenBank/DDBJ whole genome shotgun (WGS) entry which is preliminary data.</text>
</comment>
<name>A0ABT9XMB3_9BACL</name>
<dbReference type="Proteomes" id="UP001232973">
    <property type="component" value="Unassembled WGS sequence"/>
</dbReference>
<dbReference type="EMBL" id="JAUSTP010000036">
    <property type="protein sequence ID" value="MDQ0191270.1"/>
    <property type="molecule type" value="Genomic_DNA"/>
</dbReference>
<keyword evidence="2" id="KW-1185">Reference proteome</keyword>
<sequence length="136" mass="15838">MIEAYDPVFSRRFWKQKEGIVMKQQVETFELHIREIEESDYYALADGGIRKICRVETTLGLFEFVEAADRSGERRFVVTASRHRGGESYFLLELPAFYELIKLWVLSQEENFDAVVTSQEKPRTVLVNALNQLLGE</sequence>